<sequence length="55" mass="5919">MANANTYVQFTSSPTHFVRSRSSPRVVAGIQHTGMLTPPPPVRPRITADGGTMHS</sequence>
<dbReference type="Proteomes" id="UP000076871">
    <property type="component" value="Unassembled WGS sequence"/>
</dbReference>
<name>A0A165HSE7_9APHY</name>
<gene>
    <name evidence="2" type="ORF">LAESUDRAFT_720089</name>
</gene>
<dbReference type="AlphaFoldDB" id="A0A165HSE7"/>
<organism evidence="2 3">
    <name type="scientific">Laetiporus sulphureus 93-53</name>
    <dbReference type="NCBI Taxonomy" id="1314785"/>
    <lineage>
        <taxon>Eukaryota</taxon>
        <taxon>Fungi</taxon>
        <taxon>Dikarya</taxon>
        <taxon>Basidiomycota</taxon>
        <taxon>Agaricomycotina</taxon>
        <taxon>Agaricomycetes</taxon>
        <taxon>Polyporales</taxon>
        <taxon>Laetiporus</taxon>
    </lineage>
</organism>
<dbReference type="EMBL" id="KV427606">
    <property type="protein sequence ID" value="KZT12125.1"/>
    <property type="molecule type" value="Genomic_DNA"/>
</dbReference>
<dbReference type="RefSeq" id="XP_040769773.1">
    <property type="nucleotide sequence ID" value="XM_040907751.1"/>
</dbReference>
<evidence type="ECO:0000313" key="2">
    <source>
        <dbReference type="EMBL" id="KZT12125.1"/>
    </source>
</evidence>
<proteinExistence type="predicted"/>
<dbReference type="GeneID" id="63824780"/>
<evidence type="ECO:0000313" key="3">
    <source>
        <dbReference type="Proteomes" id="UP000076871"/>
    </source>
</evidence>
<dbReference type="InParanoid" id="A0A165HSE7"/>
<accession>A0A165HSE7</accession>
<protein>
    <submittedName>
        <fullName evidence="2">Uncharacterized protein</fullName>
    </submittedName>
</protein>
<reference evidence="2 3" key="1">
    <citation type="journal article" date="2016" name="Mol. Biol. Evol.">
        <title>Comparative Genomics of Early-Diverging Mushroom-Forming Fungi Provides Insights into the Origins of Lignocellulose Decay Capabilities.</title>
        <authorList>
            <person name="Nagy L.G."/>
            <person name="Riley R."/>
            <person name="Tritt A."/>
            <person name="Adam C."/>
            <person name="Daum C."/>
            <person name="Floudas D."/>
            <person name="Sun H."/>
            <person name="Yadav J.S."/>
            <person name="Pangilinan J."/>
            <person name="Larsson K.H."/>
            <person name="Matsuura K."/>
            <person name="Barry K."/>
            <person name="Labutti K."/>
            <person name="Kuo R."/>
            <person name="Ohm R.A."/>
            <person name="Bhattacharya S.S."/>
            <person name="Shirouzu T."/>
            <person name="Yoshinaga Y."/>
            <person name="Martin F.M."/>
            <person name="Grigoriev I.V."/>
            <person name="Hibbett D.S."/>
        </authorList>
    </citation>
    <scope>NUCLEOTIDE SEQUENCE [LARGE SCALE GENOMIC DNA]</scope>
    <source>
        <strain evidence="2 3">93-53</strain>
    </source>
</reference>
<evidence type="ECO:0000256" key="1">
    <source>
        <dbReference type="SAM" id="MobiDB-lite"/>
    </source>
</evidence>
<keyword evidence="3" id="KW-1185">Reference proteome</keyword>
<feature type="region of interest" description="Disordered" evidence="1">
    <location>
        <begin position="31"/>
        <end position="55"/>
    </location>
</feature>